<reference evidence="1" key="1">
    <citation type="submission" date="2014-09" db="EMBL/GenBank/DDBJ databases">
        <authorList>
            <person name="Magalhaes I.L.F."/>
            <person name="Oliveira U."/>
            <person name="Santos F.R."/>
            <person name="Vidigal T.H.D.A."/>
            <person name="Brescovit A.D."/>
            <person name="Santos A.J."/>
        </authorList>
    </citation>
    <scope>NUCLEOTIDE SEQUENCE</scope>
    <source>
        <tissue evidence="1">Shoot tissue taken approximately 20 cm above the soil surface</tissue>
    </source>
</reference>
<organism evidence="1">
    <name type="scientific">Arundo donax</name>
    <name type="common">Giant reed</name>
    <name type="synonym">Donax arundinaceus</name>
    <dbReference type="NCBI Taxonomy" id="35708"/>
    <lineage>
        <taxon>Eukaryota</taxon>
        <taxon>Viridiplantae</taxon>
        <taxon>Streptophyta</taxon>
        <taxon>Embryophyta</taxon>
        <taxon>Tracheophyta</taxon>
        <taxon>Spermatophyta</taxon>
        <taxon>Magnoliopsida</taxon>
        <taxon>Liliopsida</taxon>
        <taxon>Poales</taxon>
        <taxon>Poaceae</taxon>
        <taxon>PACMAD clade</taxon>
        <taxon>Arundinoideae</taxon>
        <taxon>Arundineae</taxon>
        <taxon>Arundo</taxon>
    </lineage>
</organism>
<protein>
    <submittedName>
        <fullName evidence="1">Uncharacterized protein</fullName>
    </submittedName>
</protein>
<name>A0A0A9H3N4_ARUDO</name>
<dbReference type="EMBL" id="GBRH01166524">
    <property type="protein sequence ID" value="JAE31372.1"/>
    <property type="molecule type" value="Transcribed_RNA"/>
</dbReference>
<evidence type="ECO:0000313" key="1">
    <source>
        <dbReference type="EMBL" id="JAE31372.1"/>
    </source>
</evidence>
<dbReference type="AlphaFoldDB" id="A0A0A9H3N4"/>
<proteinExistence type="predicted"/>
<accession>A0A0A9H3N4</accession>
<sequence>MDRTLEVAAVLAVAVALLEVAISGVVVERRRCGRHRQLFLLALTGS</sequence>
<reference evidence="1" key="2">
    <citation type="journal article" date="2015" name="Data Brief">
        <title>Shoot transcriptome of the giant reed, Arundo donax.</title>
        <authorList>
            <person name="Barrero R.A."/>
            <person name="Guerrero F.D."/>
            <person name="Moolhuijzen P."/>
            <person name="Goolsby J.A."/>
            <person name="Tidwell J."/>
            <person name="Bellgard S.E."/>
            <person name="Bellgard M.I."/>
        </authorList>
    </citation>
    <scope>NUCLEOTIDE SEQUENCE</scope>
    <source>
        <tissue evidence="1">Shoot tissue taken approximately 20 cm above the soil surface</tissue>
    </source>
</reference>